<keyword evidence="2" id="KW-0812">Transmembrane</keyword>
<dbReference type="STRING" id="6689.A0A3R7NLR5"/>
<feature type="compositionally biased region" description="Pro residues" evidence="1">
    <location>
        <begin position="96"/>
        <end position="106"/>
    </location>
</feature>
<keyword evidence="2" id="KW-1133">Transmembrane helix</keyword>
<comment type="caution">
    <text evidence="3">The sequence shown here is derived from an EMBL/GenBank/DDBJ whole genome shotgun (WGS) entry which is preliminary data.</text>
</comment>
<name>A0A3R7NLR5_PENVA</name>
<evidence type="ECO:0000256" key="2">
    <source>
        <dbReference type="SAM" id="Phobius"/>
    </source>
</evidence>
<dbReference type="EMBL" id="QCYY01004090">
    <property type="protein sequence ID" value="ROT61592.1"/>
    <property type="molecule type" value="Genomic_DNA"/>
</dbReference>
<keyword evidence="2" id="KW-0472">Membrane</keyword>
<feature type="transmembrane region" description="Helical" evidence="2">
    <location>
        <begin position="200"/>
        <end position="219"/>
    </location>
</feature>
<feature type="transmembrane region" description="Helical" evidence="2">
    <location>
        <begin position="225"/>
        <end position="244"/>
    </location>
</feature>
<dbReference type="Proteomes" id="UP000283509">
    <property type="component" value="Unassembled WGS sequence"/>
</dbReference>
<accession>A0A3R7NLR5</accession>
<keyword evidence="4" id="KW-1185">Reference proteome</keyword>
<reference evidence="3 4" key="1">
    <citation type="submission" date="2018-04" db="EMBL/GenBank/DDBJ databases">
        <authorList>
            <person name="Zhang X."/>
            <person name="Yuan J."/>
            <person name="Li F."/>
            <person name="Xiang J."/>
        </authorList>
    </citation>
    <scope>NUCLEOTIDE SEQUENCE [LARGE SCALE GENOMIC DNA]</scope>
    <source>
        <tissue evidence="3">Muscle</tissue>
    </source>
</reference>
<dbReference type="AlphaFoldDB" id="A0A3R7NLR5"/>
<gene>
    <name evidence="3" type="ORF">C7M84_020605</name>
</gene>
<feature type="transmembrane region" description="Helical" evidence="2">
    <location>
        <begin position="256"/>
        <end position="274"/>
    </location>
</feature>
<organism evidence="3 4">
    <name type="scientific">Penaeus vannamei</name>
    <name type="common">Whiteleg shrimp</name>
    <name type="synonym">Litopenaeus vannamei</name>
    <dbReference type="NCBI Taxonomy" id="6689"/>
    <lineage>
        <taxon>Eukaryota</taxon>
        <taxon>Metazoa</taxon>
        <taxon>Ecdysozoa</taxon>
        <taxon>Arthropoda</taxon>
        <taxon>Crustacea</taxon>
        <taxon>Multicrustacea</taxon>
        <taxon>Malacostraca</taxon>
        <taxon>Eumalacostraca</taxon>
        <taxon>Eucarida</taxon>
        <taxon>Decapoda</taxon>
        <taxon>Dendrobranchiata</taxon>
        <taxon>Penaeoidea</taxon>
        <taxon>Penaeidae</taxon>
        <taxon>Penaeus</taxon>
    </lineage>
</organism>
<evidence type="ECO:0000313" key="3">
    <source>
        <dbReference type="EMBL" id="ROT61592.1"/>
    </source>
</evidence>
<evidence type="ECO:0000256" key="1">
    <source>
        <dbReference type="SAM" id="MobiDB-lite"/>
    </source>
</evidence>
<sequence length="400" mass="44078">MNSVCGLRGQRYTPMYSDFSSLRLPHLSFPNPFLFLFLLSSCLPLLRQHCASAPLFPSRNKHAIGSGGRTRDALCSRPTRASWTGASWSLPRREPPSAPPEPPSAPLEPSRLRPSWKPPSRLLEPPSAPPGASLGASWSLSSAPPGASLGARAPGGQSARGGAPRGVTRGRRGMRSAADTFFYEYSHLPPPSSSPSYIPYFPHLALFSLLLLLLLHHIFYIFPHLPLSFLLLLLHLHIFHHFLISSSNFSHFSSSSFSFTFIYSTYSLILPYFSSPSFSSFFTFIYSTLFSSPPKSPIFPPPPSSSPSYSPHIRPSSPIFPPPPPSSPSYIPRFPQFILQLLPFFLLLLLLLHLHIFHISPIFPYLSSSSSSFITIIHSTLSSIHPPTSPIFPPPPSSII</sequence>
<protein>
    <submittedName>
        <fullName evidence="3">Uncharacterized protein</fullName>
    </submittedName>
</protein>
<proteinExistence type="predicted"/>
<feature type="region of interest" description="Disordered" evidence="1">
    <location>
        <begin position="57"/>
        <end position="172"/>
    </location>
</feature>
<feature type="transmembrane region" description="Helical" evidence="2">
    <location>
        <begin position="337"/>
        <end position="357"/>
    </location>
</feature>
<feature type="compositionally biased region" description="Low complexity" evidence="1">
    <location>
        <begin position="122"/>
        <end position="156"/>
    </location>
</feature>
<reference evidence="3 4" key="2">
    <citation type="submission" date="2019-01" db="EMBL/GenBank/DDBJ databases">
        <title>The decoding of complex shrimp genome reveals the adaptation for benthos swimmer, frequently molting mechanism and breeding impact on genome.</title>
        <authorList>
            <person name="Sun Y."/>
            <person name="Gao Y."/>
            <person name="Yu Y."/>
        </authorList>
    </citation>
    <scope>NUCLEOTIDE SEQUENCE [LARGE SCALE GENOMIC DNA]</scope>
    <source>
        <tissue evidence="3">Muscle</tissue>
    </source>
</reference>
<evidence type="ECO:0000313" key="4">
    <source>
        <dbReference type="Proteomes" id="UP000283509"/>
    </source>
</evidence>